<keyword evidence="2" id="KW-1185">Reference proteome</keyword>
<protein>
    <submittedName>
        <fullName evidence="1">Uncharacterized protein</fullName>
    </submittedName>
</protein>
<accession>B4VSC3</accession>
<reference evidence="1 2" key="1">
    <citation type="submission" date="2008-07" db="EMBL/GenBank/DDBJ databases">
        <authorList>
            <person name="Tandeau de Marsac N."/>
            <person name="Ferriera S."/>
            <person name="Johnson J."/>
            <person name="Kravitz S."/>
            <person name="Beeson K."/>
            <person name="Sutton G."/>
            <person name="Rogers Y.-H."/>
            <person name="Friedman R."/>
            <person name="Frazier M."/>
            <person name="Venter J.C."/>
        </authorList>
    </citation>
    <scope>NUCLEOTIDE SEQUENCE [LARGE SCALE GENOMIC DNA]</scope>
    <source>
        <strain evidence="1 2">PCC 7420</strain>
    </source>
</reference>
<dbReference type="AlphaFoldDB" id="B4VSC3"/>
<organism evidence="1 2">
    <name type="scientific">Coleofasciculus chthonoplastes PCC 7420</name>
    <dbReference type="NCBI Taxonomy" id="118168"/>
    <lineage>
        <taxon>Bacteria</taxon>
        <taxon>Bacillati</taxon>
        <taxon>Cyanobacteriota</taxon>
        <taxon>Cyanophyceae</taxon>
        <taxon>Coleofasciculales</taxon>
        <taxon>Coleofasciculaceae</taxon>
        <taxon>Coleofasciculus</taxon>
    </lineage>
</organism>
<sequence>MATILNGLGVRRSRRKIFDSSIIVHLYCNGEGFWGLEV</sequence>
<proteinExistence type="predicted"/>
<name>B4VSC3_9CYAN</name>
<gene>
    <name evidence="1" type="ORF">MC7420_2271</name>
</gene>
<dbReference type="EMBL" id="DS989850">
    <property type="protein sequence ID" value="EDX75267.1"/>
    <property type="molecule type" value="Genomic_DNA"/>
</dbReference>
<evidence type="ECO:0000313" key="2">
    <source>
        <dbReference type="Proteomes" id="UP000003835"/>
    </source>
</evidence>
<evidence type="ECO:0000313" key="1">
    <source>
        <dbReference type="EMBL" id="EDX75267.1"/>
    </source>
</evidence>
<dbReference type="Proteomes" id="UP000003835">
    <property type="component" value="Unassembled WGS sequence"/>
</dbReference>
<dbReference type="HOGENOM" id="CLU_3326734_0_0_3"/>